<evidence type="ECO:0008006" key="4">
    <source>
        <dbReference type="Google" id="ProtNLM"/>
    </source>
</evidence>
<evidence type="ECO:0000313" key="3">
    <source>
        <dbReference type="Proteomes" id="UP000000707"/>
    </source>
</evidence>
<dbReference type="PANTHER" id="PTHR10983">
    <property type="entry name" value="1-ACYLGLYCEROL-3-PHOSPHATE ACYLTRANSFERASE-RELATED"/>
    <property type="match status" value="1"/>
</dbReference>
<dbReference type="GO" id="GO:0005783">
    <property type="term" value="C:endoplasmic reticulum"/>
    <property type="evidence" value="ECO:0007669"/>
    <property type="project" value="TreeGrafter"/>
</dbReference>
<accession>G3B4Z9</accession>
<keyword evidence="1" id="KW-0812">Transmembrane</keyword>
<dbReference type="PANTHER" id="PTHR10983:SF70">
    <property type="entry name" value="PROTEIN MUM3"/>
    <property type="match status" value="1"/>
</dbReference>
<dbReference type="GO" id="GO:0036149">
    <property type="term" value="P:phosphatidylinositol acyl-chain remodeling"/>
    <property type="evidence" value="ECO:0007669"/>
    <property type="project" value="TreeGrafter"/>
</dbReference>
<feature type="transmembrane region" description="Helical" evidence="1">
    <location>
        <begin position="29"/>
        <end position="55"/>
    </location>
</feature>
<dbReference type="eggNOG" id="KOG1505">
    <property type="taxonomic scope" value="Eukaryota"/>
</dbReference>
<keyword evidence="1" id="KW-0472">Membrane</keyword>
<keyword evidence="3" id="KW-1185">Reference proteome</keyword>
<evidence type="ECO:0000313" key="2">
    <source>
        <dbReference type="EMBL" id="EGV64026.1"/>
    </source>
</evidence>
<dbReference type="OrthoDB" id="189226at2759"/>
<sequence>MMELLKHLGLIPEKDPTVTSTMKKLRGLFVWYILLNTIILYQVISVVCSILCYSFPDASINFRRKACTMFWDVGIYFTILNGVNYIVTGDLITSESAVFISNHSSLVDHFAINYLSRHSFSKNKELEVPVVNFFTWFLLWKVPNINILRNMAKCDENWELDHSLNEVFFSKLFASKKVEWLVLFPEVNIFTAESSALQKIQCEKFYLPLLKNLLYPRFSSLHNVVSTVKQYNYKFNHLYDLTIYYYKINNFNEKVYFSPSLLEIFGSDEHIYINIDVTFKNITRISNNRGKLEKWLEKSWIEKDHFLSSIYSS</sequence>
<dbReference type="GO" id="GO:0016746">
    <property type="term" value="F:acyltransferase activity"/>
    <property type="evidence" value="ECO:0007669"/>
    <property type="project" value="TreeGrafter"/>
</dbReference>
<protein>
    <recommendedName>
        <fullName evidence="4">Phospholipid/glycerol acyltransferase domain-containing protein</fullName>
    </recommendedName>
</protein>
<evidence type="ECO:0000256" key="1">
    <source>
        <dbReference type="SAM" id="Phobius"/>
    </source>
</evidence>
<dbReference type="HOGENOM" id="CLU_059043_0_0_1"/>
<name>G3B4Z9_CANTC</name>
<organism evidence="3">
    <name type="scientific">Candida tenuis (strain ATCC 10573 / BCRC 21748 / CBS 615 / JCM 9827 / NBRC 10315 / NRRL Y-1498 / VKM Y-70)</name>
    <name type="common">Yeast</name>
    <name type="synonym">Yamadazyma tenuis</name>
    <dbReference type="NCBI Taxonomy" id="590646"/>
    <lineage>
        <taxon>Eukaryota</taxon>
        <taxon>Fungi</taxon>
        <taxon>Dikarya</taxon>
        <taxon>Ascomycota</taxon>
        <taxon>Saccharomycotina</taxon>
        <taxon>Pichiomycetes</taxon>
        <taxon>Debaryomycetaceae</taxon>
        <taxon>Yamadazyma</taxon>
    </lineage>
</organism>
<gene>
    <name evidence="2" type="ORF">CANTEDRAFT_114062</name>
</gene>
<reference evidence="2 3" key="1">
    <citation type="journal article" date="2011" name="Proc. Natl. Acad. Sci. U.S.A.">
        <title>Comparative genomics of xylose-fermenting fungi for enhanced biofuel production.</title>
        <authorList>
            <person name="Wohlbach D.J."/>
            <person name="Kuo A."/>
            <person name="Sato T.K."/>
            <person name="Potts K.M."/>
            <person name="Salamov A.A."/>
            <person name="LaButti K.M."/>
            <person name="Sun H."/>
            <person name="Clum A."/>
            <person name="Pangilinan J.L."/>
            <person name="Lindquist E.A."/>
            <person name="Lucas S."/>
            <person name="Lapidus A."/>
            <person name="Jin M."/>
            <person name="Gunawan C."/>
            <person name="Balan V."/>
            <person name="Dale B.E."/>
            <person name="Jeffries T.W."/>
            <person name="Zinkel R."/>
            <person name="Barry K.W."/>
            <person name="Grigoriev I.V."/>
            <person name="Gasch A.P."/>
        </authorList>
    </citation>
    <scope>NUCLEOTIDE SEQUENCE [LARGE SCALE GENOMIC DNA]</scope>
    <source>
        <strain evidence="3">ATCC 10573 / BCRC 21748 / CBS 615 / JCM 9827 / NBRC 10315 / NRRL Y-1498 / VKM Y-70</strain>
    </source>
</reference>
<dbReference type="Proteomes" id="UP000000707">
    <property type="component" value="Unassembled WGS sequence"/>
</dbReference>
<dbReference type="EMBL" id="GL996521">
    <property type="protein sequence ID" value="EGV64026.1"/>
    <property type="molecule type" value="Genomic_DNA"/>
</dbReference>
<proteinExistence type="predicted"/>
<dbReference type="SUPFAM" id="SSF69593">
    <property type="entry name" value="Glycerol-3-phosphate (1)-acyltransferase"/>
    <property type="match status" value="1"/>
</dbReference>
<keyword evidence="1" id="KW-1133">Transmembrane helix</keyword>
<dbReference type="AlphaFoldDB" id="G3B4Z9"/>
<dbReference type="STRING" id="590646.G3B4Z9"/>